<dbReference type="AlphaFoldDB" id="I0GZ00"/>
<dbReference type="RefSeq" id="WP_014440884.1">
    <property type="nucleotide sequence ID" value="NC_017093.1"/>
</dbReference>
<accession>I0GZ00</accession>
<dbReference type="OrthoDB" id="4829901at2"/>
<sequence>MSDGSLDDLFGGGYDEPAGEAAPAPAKRRSRIPRLIGEAAAIVLATMVIVAGLRAGGVSVPLLLLVAALLGLRLVVHAASVVAPPPAPKLRSKIGKNVPATADSLLFAVKRWERNLEQAHSDPDLYARNVLPVLAELTDERLRLRHGITRASDPRRARELLGEPLWTALDSPGRHGLKSRDVGTLLDALERL</sequence>
<feature type="transmembrane region" description="Helical" evidence="1">
    <location>
        <begin position="62"/>
        <end position="83"/>
    </location>
</feature>
<dbReference type="EMBL" id="AP012319">
    <property type="protein sequence ID" value="BAL85987.1"/>
    <property type="molecule type" value="Genomic_DNA"/>
</dbReference>
<keyword evidence="1" id="KW-1133">Transmembrane helix</keyword>
<keyword evidence="3" id="KW-1185">Reference proteome</keyword>
<dbReference type="HOGENOM" id="CLU_1363783_0_0_11"/>
<reference evidence="2 3" key="1">
    <citation type="submission" date="2012-02" db="EMBL/GenBank/DDBJ databases">
        <title>Complete genome sequence of Actinoplanes missouriensis 431 (= NBRC 102363).</title>
        <authorList>
            <person name="Ohnishi Y."/>
            <person name="Ishikawa J."/>
            <person name="Sekine M."/>
            <person name="Hosoyama A."/>
            <person name="Harada T."/>
            <person name="Narita H."/>
            <person name="Hata T."/>
            <person name="Konno Y."/>
            <person name="Tutikane K."/>
            <person name="Fujita N."/>
            <person name="Horinouchi S."/>
            <person name="Hayakawa M."/>
        </authorList>
    </citation>
    <scope>NUCLEOTIDE SEQUENCE [LARGE SCALE GENOMIC DNA]</scope>
    <source>
        <strain evidence="3">ATCC 14538 / DSM 43046 / CBS 188.64 / JCM 3121 / NBRC 102363 / NCIMB 12654 / NRRL B-3342 / UNCC 431</strain>
    </source>
</reference>
<keyword evidence="1" id="KW-0472">Membrane</keyword>
<dbReference type="KEGG" id="ams:AMIS_7670"/>
<gene>
    <name evidence="2" type="ordered locus">AMIS_7670</name>
</gene>
<name>I0GZ00_ACTM4</name>
<dbReference type="eggNOG" id="ENOG50339X8">
    <property type="taxonomic scope" value="Bacteria"/>
</dbReference>
<dbReference type="STRING" id="512565.AMIS_7670"/>
<dbReference type="PATRIC" id="fig|512565.3.peg.771"/>
<protein>
    <submittedName>
        <fullName evidence="2">Uncharacterized protein</fullName>
    </submittedName>
</protein>
<keyword evidence="1" id="KW-0812">Transmembrane</keyword>
<evidence type="ECO:0000313" key="2">
    <source>
        <dbReference type="EMBL" id="BAL85987.1"/>
    </source>
</evidence>
<evidence type="ECO:0000313" key="3">
    <source>
        <dbReference type="Proteomes" id="UP000007882"/>
    </source>
</evidence>
<evidence type="ECO:0000256" key="1">
    <source>
        <dbReference type="SAM" id="Phobius"/>
    </source>
</evidence>
<feature type="transmembrane region" description="Helical" evidence="1">
    <location>
        <begin position="35"/>
        <end position="56"/>
    </location>
</feature>
<proteinExistence type="predicted"/>
<organism evidence="2 3">
    <name type="scientific">Actinoplanes missouriensis (strain ATCC 14538 / DSM 43046 / CBS 188.64 / JCM 3121 / NBRC 102363 / NCIMB 12654 / NRRL B-3342 / UNCC 431)</name>
    <dbReference type="NCBI Taxonomy" id="512565"/>
    <lineage>
        <taxon>Bacteria</taxon>
        <taxon>Bacillati</taxon>
        <taxon>Actinomycetota</taxon>
        <taxon>Actinomycetes</taxon>
        <taxon>Micromonosporales</taxon>
        <taxon>Micromonosporaceae</taxon>
        <taxon>Actinoplanes</taxon>
    </lineage>
</organism>
<dbReference type="Proteomes" id="UP000007882">
    <property type="component" value="Chromosome"/>
</dbReference>